<comment type="subcellular location">
    <subcellularLocation>
        <location evidence="2 12">Cell inner membrane</location>
        <topology evidence="2 12">Single-pass membrane protein</topology>
    </subcellularLocation>
</comment>
<evidence type="ECO:0000256" key="4">
    <source>
        <dbReference type="ARBA" id="ARBA00016461"/>
    </source>
</evidence>
<dbReference type="EMBL" id="JAFLNC010000001">
    <property type="protein sequence ID" value="MBO0332460.1"/>
    <property type="molecule type" value="Genomic_DNA"/>
</dbReference>
<evidence type="ECO:0000256" key="12">
    <source>
        <dbReference type="RuleBase" id="RU363101"/>
    </source>
</evidence>
<keyword evidence="10 12" id="KW-1133">Transmembrane helix</keyword>
<organism evidence="14 15">
    <name type="scientific">Sneathiella sedimenti</name>
    <dbReference type="NCBI Taxonomy" id="2816034"/>
    <lineage>
        <taxon>Bacteria</taxon>
        <taxon>Pseudomonadati</taxon>
        <taxon>Pseudomonadota</taxon>
        <taxon>Alphaproteobacteria</taxon>
        <taxon>Sneathiellales</taxon>
        <taxon>Sneathiellaceae</taxon>
        <taxon>Sneathiella</taxon>
    </lineage>
</organism>
<comment type="function">
    <text evidence="1 12">Required for the export of heme to the periplasm for the biogenesis of c-type cytochromes.</text>
</comment>
<evidence type="ECO:0000313" key="14">
    <source>
        <dbReference type="EMBL" id="MBO0332460.1"/>
    </source>
</evidence>
<evidence type="ECO:0000256" key="2">
    <source>
        <dbReference type="ARBA" id="ARBA00004377"/>
    </source>
</evidence>
<evidence type="ECO:0000256" key="13">
    <source>
        <dbReference type="SAM" id="MobiDB-lite"/>
    </source>
</evidence>
<keyword evidence="7 12" id="KW-0997">Cell inner membrane</keyword>
<comment type="similarity">
    <text evidence="3 12">Belongs to the CcmD/CycX/HelD family.</text>
</comment>
<keyword evidence="11 12" id="KW-0472">Membrane</keyword>
<feature type="region of interest" description="Disordered" evidence="13">
    <location>
        <begin position="51"/>
        <end position="70"/>
    </location>
</feature>
<evidence type="ECO:0000313" key="15">
    <source>
        <dbReference type="Proteomes" id="UP000664761"/>
    </source>
</evidence>
<feature type="transmembrane region" description="Helical" evidence="12">
    <location>
        <begin position="12"/>
        <end position="34"/>
    </location>
</feature>
<evidence type="ECO:0000256" key="9">
    <source>
        <dbReference type="ARBA" id="ARBA00022748"/>
    </source>
</evidence>
<dbReference type="RefSeq" id="WP_207041769.1">
    <property type="nucleotide sequence ID" value="NZ_JAFLNC010000001.1"/>
</dbReference>
<evidence type="ECO:0000256" key="7">
    <source>
        <dbReference type="ARBA" id="ARBA00022519"/>
    </source>
</evidence>
<evidence type="ECO:0000256" key="5">
    <source>
        <dbReference type="ARBA" id="ARBA00022448"/>
    </source>
</evidence>
<dbReference type="InterPro" id="IPR007078">
    <property type="entry name" value="Haem_export_protD_CcmD"/>
</dbReference>
<protein>
    <recommendedName>
        <fullName evidence="4 12">Heme exporter protein D</fullName>
    </recommendedName>
</protein>
<feature type="compositionally biased region" description="Polar residues" evidence="13">
    <location>
        <begin position="57"/>
        <end position="70"/>
    </location>
</feature>
<dbReference type="Pfam" id="PF04995">
    <property type="entry name" value="CcmD"/>
    <property type="match status" value="1"/>
</dbReference>
<dbReference type="Proteomes" id="UP000664761">
    <property type="component" value="Unassembled WGS sequence"/>
</dbReference>
<keyword evidence="5 12" id="KW-0813">Transport</keyword>
<gene>
    <name evidence="14" type="primary">ccmD</name>
    <name evidence="14" type="ORF">J0X12_02465</name>
</gene>
<comment type="caution">
    <text evidence="14">The sequence shown here is derived from an EMBL/GenBank/DDBJ whole genome shotgun (WGS) entry which is preliminary data.</text>
</comment>
<evidence type="ECO:0000256" key="11">
    <source>
        <dbReference type="ARBA" id="ARBA00023136"/>
    </source>
</evidence>
<proteinExistence type="inferred from homology"/>
<keyword evidence="8 12" id="KW-0812">Transmembrane</keyword>
<evidence type="ECO:0000256" key="1">
    <source>
        <dbReference type="ARBA" id="ARBA00002442"/>
    </source>
</evidence>
<reference evidence="14 15" key="1">
    <citation type="submission" date="2021-03" db="EMBL/GenBank/DDBJ databases">
        <title>Sneathiella sp. CAU 1612 isolated from Kang Won-do.</title>
        <authorList>
            <person name="Kim W."/>
        </authorList>
    </citation>
    <scope>NUCLEOTIDE SEQUENCE [LARGE SCALE GENOMIC DNA]</scope>
    <source>
        <strain evidence="14 15">CAU 1612</strain>
    </source>
</reference>
<accession>A0ABS3F1S0</accession>
<sequence length="70" mass="8023">MDQVATYFDMGGYGLFIWPCFAVSAFVLLVLYLSSRRRLTIVEKELATLERRRQKQSGRNISSSTEESLS</sequence>
<keyword evidence="6 12" id="KW-1003">Cell membrane</keyword>
<dbReference type="NCBIfam" id="TIGR03141">
    <property type="entry name" value="cytochro_ccmD"/>
    <property type="match status" value="1"/>
</dbReference>
<evidence type="ECO:0000256" key="6">
    <source>
        <dbReference type="ARBA" id="ARBA00022475"/>
    </source>
</evidence>
<evidence type="ECO:0000256" key="10">
    <source>
        <dbReference type="ARBA" id="ARBA00022989"/>
    </source>
</evidence>
<evidence type="ECO:0000256" key="8">
    <source>
        <dbReference type="ARBA" id="ARBA00022692"/>
    </source>
</evidence>
<keyword evidence="9 12" id="KW-0201">Cytochrome c-type biogenesis</keyword>
<name>A0ABS3F1S0_9PROT</name>
<evidence type="ECO:0000256" key="3">
    <source>
        <dbReference type="ARBA" id="ARBA00008741"/>
    </source>
</evidence>
<keyword evidence="15" id="KW-1185">Reference proteome</keyword>